<dbReference type="RefSeq" id="WP_097138686.1">
    <property type="nucleotide sequence ID" value="NZ_OBQD01000005.1"/>
</dbReference>
<dbReference type="EMBL" id="OBQD01000005">
    <property type="protein sequence ID" value="SOC38957.1"/>
    <property type="molecule type" value="Genomic_DNA"/>
</dbReference>
<gene>
    <name evidence="1" type="ORF">SAMN05892877_105348</name>
</gene>
<protein>
    <submittedName>
        <fullName evidence="1">Uncharacterized protein</fullName>
    </submittedName>
</protein>
<dbReference type="AlphaFoldDB" id="A0A285UB93"/>
<dbReference type="OrthoDB" id="7307689at2"/>
<proteinExistence type="predicted"/>
<evidence type="ECO:0000313" key="1">
    <source>
        <dbReference type="EMBL" id="SOC38957.1"/>
    </source>
</evidence>
<evidence type="ECO:0000313" key="2">
    <source>
        <dbReference type="Proteomes" id="UP000219167"/>
    </source>
</evidence>
<reference evidence="1 2" key="1">
    <citation type="submission" date="2017-08" db="EMBL/GenBank/DDBJ databases">
        <authorList>
            <person name="de Groot N.N."/>
        </authorList>
    </citation>
    <scope>NUCLEOTIDE SEQUENCE [LARGE SCALE GENOMIC DNA]</scope>
    <source>
        <strain evidence="1 2">JC85</strain>
    </source>
</reference>
<name>A0A285UB93_9HYPH</name>
<keyword evidence="2" id="KW-1185">Reference proteome</keyword>
<accession>A0A285UB93</accession>
<dbReference type="Proteomes" id="UP000219167">
    <property type="component" value="Unassembled WGS sequence"/>
</dbReference>
<organism evidence="1 2">
    <name type="scientific">Rhizobium subbaraonis</name>
    <dbReference type="NCBI Taxonomy" id="908946"/>
    <lineage>
        <taxon>Bacteria</taxon>
        <taxon>Pseudomonadati</taxon>
        <taxon>Pseudomonadota</taxon>
        <taxon>Alphaproteobacteria</taxon>
        <taxon>Hyphomicrobiales</taxon>
        <taxon>Rhizobiaceae</taxon>
        <taxon>Rhizobium/Agrobacterium group</taxon>
        <taxon>Rhizobium</taxon>
    </lineage>
</organism>
<sequence>MVAINWSLMVTAEQKQAKALAALQGQFTAAIQDHLDATARQRQYDGIQTAITYRDDPNPQYAAEGQALFEWRSAVWTYATAELSKVLSAEREIPQVDAFLGELPVFSWPA</sequence>